<name>A0ABT0J7B4_9MICO</name>
<dbReference type="SUPFAM" id="SSF88659">
    <property type="entry name" value="Sigma3 and sigma4 domains of RNA polymerase sigma factors"/>
    <property type="match status" value="1"/>
</dbReference>
<comment type="caution">
    <text evidence="10">The sequence shown here is derived from an EMBL/GenBank/DDBJ whole genome shotgun (WGS) entry which is preliminary data.</text>
</comment>
<proteinExistence type="inferred from homology"/>
<dbReference type="PANTHER" id="PTHR43133:SF8">
    <property type="entry name" value="RNA POLYMERASE SIGMA FACTOR HI_1459-RELATED"/>
    <property type="match status" value="1"/>
</dbReference>
<evidence type="ECO:0000313" key="10">
    <source>
        <dbReference type="EMBL" id="MCK9795383.1"/>
    </source>
</evidence>
<dbReference type="SUPFAM" id="SSF88946">
    <property type="entry name" value="Sigma2 domain of RNA polymerase sigma factors"/>
    <property type="match status" value="1"/>
</dbReference>
<dbReference type="InterPro" id="IPR001434">
    <property type="entry name" value="OmcB-like_DUF11"/>
</dbReference>
<comment type="similarity">
    <text evidence="1">Belongs to the sigma-70 factor family. ECF subfamily.</text>
</comment>
<keyword evidence="3" id="KW-0731">Sigma factor</keyword>
<dbReference type="RefSeq" id="WP_416345233.1">
    <property type="nucleotide sequence ID" value="NZ_JALQCY010000005.1"/>
</dbReference>
<evidence type="ECO:0000256" key="2">
    <source>
        <dbReference type="ARBA" id="ARBA00023015"/>
    </source>
</evidence>
<dbReference type="Pfam" id="PF01345">
    <property type="entry name" value="DUF11"/>
    <property type="match status" value="1"/>
</dbReference>
<organism evidence="10 11">
    <name type="scientific">Isoptericola peretonis</name>
    <dbReference type="NCBI Taxonomy" id="2918523"/>
    <lineage>
        <taxon>Bacteria</taxon>
        <taxon>Bacillati</taxon>
        <taxon>Actinomycetota</taxon>
        <taxon>Actinomycetes</taxon>
        <taxon>Micrococcales</taxon>
        <taxon>Promicromonosporaceae</taxon>
        <taxon>Isoptericola</taxon>
    </lineage>
</organism>
<dbReference type="Gene3D" id="1.10.10.1320">
    <property type="entry name" value="Anti-sigma factor, zinc-finger domain"/>
    <property type="match status" value="1"/>
</dbReference>
<dbReference type="InterPro" id="IPR039425">
    <property type="entry name" value="RNA_pol_sigma-70-like"/>
</dbReference>
<keyword evidence="11" id="KW-1185">Reference proteome</keyword>
<evidence type="ECO:0000256" key="3">
    <source>
        <dbReference type="ARBA" id="ARBA00023082"/>
    </source>
</evidence>
<feature type="compositionally biased region" description="Basic and acidic residues" evidence="6">
    <location>
        <begin position="1287"/>
        <end position="1298"/>
    </location>
</feature>
<dbReference type="Proteomes" id="UP001651050">
    <property type="component" value="Unassembled WGS sequence"/>
</dbReference>
<keyword evidence="4" id="KW-0238">DNA-binding</keyword>
<dbReference type="InterPro" id="IPR013325">
    <property type="entry name" value="RNA_pol_sigma_r2"/>
</dbReference>
<evidence type="ECO:0000256" key="4">
    <source>
        <dbReference type="ARBA" id="ARBA00023125"/>
    </source>
</evidence>
<dbReference type="Pfam" id="PF13490">
    <property type="entry name" value="zf-HC2"/>
    <property type="match status" value="1"/>
</dbReference>
<evidence type="ECO:0000259" key="8">
    <source>
        <dbReference type="Pfam" id="PF04542"/>
    </source>
</evidence>
<dbReference type="InterPro" id="IPR027383">
    <property type="entry name" value="Znf_put"/>
</dbReference>
<keyword evidence="5" id="KW-0804">Transcription</keyword>
<feature type="domain" description="RNA polymerase sigma-70 region 2" evidence="8">
    <location>
        <begin position="33"/>
        <end position="101"/>
    </location>
</feature>
<feature type="domain" description="Putative zinc-finger" evidence="9">
    <location>
        <begin position="201"/>
        <end position="235"/>
    </location>
</feature>
<dbReference type="Gene3D" id="1.10.1740.10">
    <property type="match status" value="1"/>
</dbReference>
<dbReference type="NCBIfam" id="TIGR02937">
    <property type="entry name" value="sigma70-ECF"/>
    <property type="match status" value="1"/>
</dbReference>
<dbReference type="Pfam" id="PF04542">
    <property type="entry name" value="Sigma70_r2"/>
    <property type="match status" value="1"/>
</dbReference>
<dbReference type="InterPro" id="IPR036388">
    <property type="entry name" value="WH-like_DNA-bd_sf"/>
</dbReference>
<evidence type="ECO:0000256" key="6">
    <source>
        <dbReference type="SAM" id="MobiDB-lite"/>
    </source>
</evidence>
<keyword evidence="2" id="KW-0805">Transcription regulation</keyword>
<dbReference type="InterPro" id="IPR041916">
    <property type="entry name" value="Anti_sigma_zinc_sf"/>
</dbReference>
<dbReference type="InterPro" id="IPR014284">
    <property type="entry name" value="RNA_pol_sigma-70_dom"/>
</dbReference>
<sequence length="1321" mass="132399">MTDVYVGSDDSARSDAELILDVRGGDLEAFGALYTRHVPAARAVARQYVRTPADADDLVSEAFHRVLSVLQHGGGPDATFRAYLLTVVRRLAADLARGVQRTRPTADDGTFEAALGMVDPTDASTFQGFEHSVVQNAYQALPERWQAVLWYTEIEGRAPAEVAPILGLTPNGVSALAYRAREGLRVGYLQEHLTHAPSDGCRSVNALLGAYVRGGLARREVAKVDAHLETCGECRSLVLELGDIAHGMRSVIAPLIVGLAGLAVVGALPIGGALGSAAGAVGGVLGGGVATGGATSVGTAVGSATGTTVGVTTAGGATITTGAATSVGTTAAGTTVVASAGSTAATSLAGATAGVATGSAATATAATAGTAAAAGAMAGTAGVAAAAGAVAVATVGVVTVLNAIGTGTEPPVADPPPAVTIPGESWAAPWEQPGEAEVEPADEAPADPVVDPASPTNLLAVSQFPLVADLAVSAAGAALEPREVQQLVLTVTNTGDADAEGAVVQVALPDGVDLVLPGATAGAAVGGPVAAGVPCAPADETGRSARCTLGTLAPGESRTWPVPVRAHAGGSYAIGGSVWAEGLLPETLALPLTTVLPYGAELTASTGDVVAVSNPGAAWVPVAVRNTGDQPATGWSVRLSVPTGLRPVTSDGDLTCASAGDLAGSTGDGGGAVWSCAAAEGAAPLAPGEQRSVRLRVVADGSTAPGPMSVAATPQLLGSTHALAGAAAVAVGEPWAGAAGGARSVQARCAVVGGVTTASAIVEGTYVNLTDQTLSVRLDAAGSSDTASQRVEPGESITLRVPDGLRVPAGGATWTVATTLGGETYRTTVSGGPHQAAECYDPRWDVAATAETVNADGRLRVRGTLTNTSDEPMRVGMTAAGGSADDTRLAPGESATFTVPTDRTTLDAGSAVFQLHRWVADSDGDDPAQGGVVPSVAPTARYESAVLAPAVGGTATLAATECRFDASADTSWRTVTIPVDNTASTHAVRFAVQDGTGDGRQAAVRAGGTGVLEVSVPWGTRTVTLTADGRELAVVDVPGFEGCATATWPGTTVDVSVATRCVDDRAQVVVNVRNRGSVTWTARLAGADGGTDVEPGSGAALVSTVGGVRADAGSVALRLGREIERRPVTVERTFDHDAVSCVVVAPQAHLEQGDVHVGKDGRRSTSTRQATLVLDNSGSSVPQEFTVRGSNGAAAAVTVPARQTARADGGTVVGREGATYAVSAGDWSTDLAVEPFTGTSGWCADRLRWGGDHEVGDVASWRGVNYRYVGRQAWTDDQDQAEGQAAGEKHTAEGDAGSRGKGWSGHHTKRAWERVGDCEYR</sequence>
<feature type="region of interest" description="Disordered" evidence="6">
    <location>
        <begin position="1278"/>
        <end position="1308"/>
    </location>
</feature>
<reference evidence="10 11" key="1">
    <citation type="submission" date="2022-02" db="EMBL/GenBank/DDBJ databases">
        <title>The car tank lid bacteriome: a reservoir of bacteria with potential in bioremediation of fuel.</title>
        <authorList>
            <person name="Vidal-Verdu A."/>
            <person name="Gomez-Martinez D."/>
            <person name="Latorre-Perez A."/>
            <person name="Pereto J."/>
            <person name="Porcar M."/>
        </authorList>
    </citation>
    <scope>NUCLEOTIDE SEQUENCE [LARGE SCALE GENOMIC DNA]</scope>
    <source>
        <strain evidence="10 11">4D.3</strain>
    </source>
</reference>
<protein>
    <submittedName>
        <fullName evidence="10">Sigma-70 family RNA polymerase sigma factor</fullName>
    </submittedName>
</protein>
<evidence type="ECO:0000259" key="9">
    <source>
        <dbReference type="Pfam" id="PF13490"/>
    </source>
</evidence>
<evidence type="ECO:0000256" key="5">
    <source>
        <dbReference type="ARBA" id="ARBA00023163"/>
    </source>
</evidence>
<accession>A0ABT0J7B4</accession>
<evidence type="ECO:0000313" key="11">
    <source>
        <dbReference type="Proteomes" id="UP001651050"/>
    </source>
</evidence>
<evidence type="ECO:0000256" key="1">
    <source>
        <dbReference type="ARBA" id="ARBA00010641"/>
    </source>
</evidence>
<gene>
    <name evidence="10" type="ORF">M1843_16675</name>
</gene>
<dbReference type="InterPro" id="IPR013324">
    <property type="entry name" value="RNA_pol_sigma_r3/r4-like"/>
</dbReference>
<dbReference type="InterPro" id="IPR007627">
    <property type="entry name" value="RNA_pol_sigma70_r2"/>
</dbReference>
<dbReference type="EMBL" id="JALQCY010000005">
    <property type="protein sequence ID" value="MCK9795383.1"/>
    <property type="molecule type" value="Genomic_DNA"/>
</dbReference>
<evidence type="ECO:0000259" key="7">
    <source>
        <dbReference type="Pfam" id="PF01345"/>
    </source>
</evidence>
<dbReference type="Gene3D" id="1.10.10.10">
    <property type="entry name" value="Winged helix-like DNA-binding domain superfamily/Winged helix DNA-binding domain"/>
    <property type="match status" value="1"/>
</dbReference>
<feature type="domain" description="DUF11" evidence="7">
    <location>
        <begin position="483"/>
        <end position="572"/>
    </location>
</feature>
<dbReference type="PANTHER" id="PTHR43133">
    <property type="entry name" value="RNA POLYMERASE ECF-TYPE SIGMA FACTO"/>
    <property type="match status" value="1"/>
</dbReference>